<dbReference type="EMBL" id="CAJGYO010000001">
    <property type="protein sequence ID" value="CAD6205087.1"/>
    <property type="molecule type" value="Genomic_DNA"/>
</dbReference>
<dbReference type="Proteomes" id="UP000604825">
    <property type="component" value="Unassembled WGS sequence"/>
</dbReference>
<sequence>MPYADHTKGDATVEEQRNSRGCSPTRRQEVGTGAETGRLGVGDRGSAIRFAGASSCRRSPLAGVPETHGLGRLGRAGSFCSSVRCGATVRVRCGTVRDKKYTRQADQVTSENGGQISTQIDIIPS</sequence>
<evidence type="ECO:0000313" key="2">
    <source>
        <dbReference type="EMBL" id="CAD6205087.1"/>
    </source>
</evidence>
<feature type="compositionally biased region" description="Basic and acidic residues" evidence="1">
    <location>
        <begin position="1"/>
        <end position="18"/>
    </location>
</feature>
<feature type="region of interest" description="Disordered" evidence="1">
    <location>
        <begin position="1"/>
        <end position="41"/>
    </location>
</feature>
<keyword evidence="3" id="KW-1185">Reference proteome</keyword>
<evidence type="ECO:0000313" key="3">
    <source>
        <dbReference type="Proteomes" id="UP000604825"/>
    </source>
</evidence>
<evidence type="ECO:0000256" key="1">
    <source>
        <dbReference type="SAM" id="MobiDB-lite"/>
    </source>
</evidence>
<feature type="region of interest" description="Disordered" evidence="1">
    <location>
        <begin position="105"/>
        <end position="125"/>
    </location>
</feature>
<protein>
    <submittedName>
        <fullName evidence="2">Uncharacterized protein</fullName>
    </submittedName>
</protein>
<organism evidence="2 3">
    <name type="scientific">Miscanthus lutarioriparius</name>
    <dbReference type="NCBI Taxonomy" id="422564"/>
    <lineage>
        <taxon>Eukaryota</taxon>
        <taxon>Viridiplantae</taxon>
        <taxon>Streptophyta</taxon>
        <taxon>Embryophyta</taxon>
        <taxon>Tracheophyta</taxon>
        <taxon>Spermatophyta</taxon>
        <taxon>Magnoliopsida</taxon>
        <taxon>Liliopsida</taxon>
        <taxon>Poales</taxon>
        <taxon>Poaceae</taxon>
        <taxon>PACMAD clade</taxon>
        <taxon>Panicoideae</taxon>
        <taxon>Andropogonodae</taxon>
        <taxon>Andropogoneae</taxon>
        <taxon>Saccharinae</taxon>
        <taxon>Miscanthus</taxon>
    </lineage>
</organism>
<gene>
    <name evidence="2" type="ORF">NCGR_LOCUS2920</name>
</gene>
<reference evidence="2" key="1">
    <citation type="submission" date="2020-10" db="EMBL/GenBank/DDBJ databases">
        <authorList>
            <person name="Han B."/>
            <person name="Lu T."/>
            <person name="Zhao Q."/>
            <person name="Huang X."/>
            <person name="Zhao Y."/>
        </authorList>
    </citation>
    <scope>NUCLEOTIDE SEQUENCE</scope>
</reference>
<dbReference type="AlphaFoldDB" id="A0A811MCK5"/>
<proteinExistence type="predicted"/>
<comment type="caution">
    <text evidence="2">The sequence shown here is derived from an EMBL/GenBank/DDBJ whole genome shotgun (WGS) entry which is preliminary data.</text>
</comment>
<accession>A0A811MCK5</accession>
<name>A0A811MCK5_9POAL</name>